<evidence type="ECO:0000256" key="6">
    <source>
        <dbReference type="RuleBase" id="RU361187"/>
    </source>
</evidence>
<dbReference type="CDD" id="cd08989">
    <property type="entry name" value="GH43_XYL-like"/>
    <property type="match status" value="1"/>
</dbReference>
<dbReference type="SUPFAM" id="SSF49899">
    <property type="entry name" value="Concanavalin A-like lectins/glucanases"/>
    <property type="match status" value="1"/>
</dbReference>
<dbReference type="Proteomes" id="UP000485484">
    <property type="component" value="Unassembled WGS sequence"/>
</dbReference>
<dbReference type="Gene3D" id="2.60.120.200">
    <property type="match status" value="1"/>
</dbReference>
<evidence type="ECO:0000256" key="5">
    <source>
        <dbReference type="PIRSR" id="PIRSR606710-2"/>
    </source>
</evidence>
<evidence type="ECO:0000256" key="1">
    <source>
        <dbReference type="ARBA" id="ARBA00009865"/>
    </source>
</evidence>
<dbReference type="PANTHER" id="PTHR42812">
    <property type="entry name" value="BETA-XYLOSIDASE"/>
    <property type="match status" value="1"/>
</dbReference>
<comment type="caution">
    <text evidence="8">The sequence shown here is derived from an EMBL/GenBank/DDBJ whole genome shotgun (WGS) entry which is preliminary data.</text>
</comment>
<evidence type="ECO:0000256" key="4">
    <source>
        <dbReference type="PIRSR" id="PIRSR606710-1"/>
    </source>
</evidence>
<protein>
    <submittedName>
        <fullName evidence="8">Beta-xylosidase</fullName>
        <ecNumber evidence="8">3.2.1.37</ecNumber>
    </submittedName>
</protein>
<feature type="active site" description="Proton acceptor" evidence="4">
    <location>
        <position position="23"/>
    </location>
</feature>
<dbReference type="GO" id="GO:0005975">
    <property type="term" value="P:carbohydrate metabolic process"/>
    <property type="evidence" value="ECO:0007669"/>
    <property type="project" value="InterPro"/>
</dbReference>
<organism evidence="8">
    <name type="scientific">candidate division TA06 bacterium ADurb.Bin417</name>
    <dbReference type="NCBI Taxonomy" id="1852828"/>
    <lineage>
        <taxon>Bacteria</taxon>
        <taxon>Bacteria division TA06</taxon>
    </lineage>
</organism>
<comment type="similarity">
    <text evidence="1 6">Belongs to the glycosyl hydrolase 43 family.</text>
</comment>
<feature type="site" description="Important for catalytic activity, responsible for pKa modulation of the active site Glu and correct orientation of both the proton donor and substrate" evidence="5">
    <location>
        <position position="131"/>
    </location>
</feature>
<sequence>MVSQNREAPRSYRNPVRPGDFPDPSVVRVGEDYYLANSTFQYFPGIILSHSRDLVNWRTIGHVLTRNSQLDLGPSADSAGIWAPDISWHDGRFWVAYTLQTPTAGLNCLVWAERPEGPYSEPVILNRKSIDPSIFNDDDGRRYLATAYGTLQELAADGTRLLGEPRQVWPGTGNRCPEGPHLVKVRGYYYFMMAEGGTGYDHTEVLARSRAIWGPYEPCPYNPVLKPAGPGHPIQKTGHAKLVLTQRGEWWCVYLGGRPYGGKFCSLGRETFLGRVNWTDDDWFVIEPPALEAERPDLPWSPAPDFSGNEFGDAGAMLQWETVRNPGPGQCLFKPKKGLVALANQVLARRPEGFNFEALAVISRPLRSPRTRAGLVVYGDTVHNLQLGPAGGRLELVRHRDRDREILAALPWSGTAWLRVRTSGQEYSFQASVDGERWQPVGPPLDGRFLAPESIMTGSLKRKCFTGLRIGIFNESDPAETTEFSRFEYRAAAGG</sequence>
<dbReference type="Gene3D" id="2.115.10.20">
    <property type="entry name" value="Glycosyl hydrolase domain, family 43"/>
    <property type="match status" value="1"/>
</dbReference>
<accession>A0A1V5ML58</accession>
<evidence type="ECO:0000256" key="2">
    <source>
        <dbReference type="ARBA" id="ARBA00022801"/>
    </source>
</evidence>
<gene>
    <name evidence="8" type="primary">xynB_1</name>
    <name evidence="8" type="ORF">BWY73_00010</name>
</gene>
<reference evidence="8" key="1">
    <citation type="submission" date="2017-02" db="EMBL/GenBank/DDBJ databases">
        <title>Delving into the versatile metabolic prowess of the omnipresent phylum Bacteroidetes.</title>
        <authorList>
            <person name="Nobu M.K."/>
            <person name="Mei R."/>
            <person name="Narihiro T."/>
            <person name="Kuroda K."/>
            <person name="Liu W.-T."/>
        </authorList>
    </citation>
    <scope>NUCLEOTIDE SEQUENCE</scope>
    <source>
        <strain evidence="8">ADurb.Bin417</strain>
    </source>
</reference>
<dbReference type="EMBL" id="MWAK01000001">
    <property type="protein sequence ID" value="OPZ93958.1"/>
    <property type="molecule type" value="Genomic_DNA"/>
</dbReference>
<keyword evidence="2 6" id="KW-0378">Hydrolase</keyword>
<keyword evidence="3 6" id="KW-0326">Glycosidase</keyword>
<evidence type="ECO:0000313" key="8">
    <source>
        <dbReference type="EMBL" id="OPZ93958.1"/>
    </source>
</evidence>
<feature type="active site" description="Proton donor" evidence="4">
    <location>
        <position position="178"/>
    </location>
</feature>
<dbReference type="AlphaFoldDB" id="A0A1V5ML58"/>
<dbReference type="InterPro" id="IPR006710">
    <property type="entry name" value="Glyco_hydro_43"/>
</dbReference>
<feature type="domain" description="Beta-xylosidase C-terminal Concanavalin A-like" evidence="7">
    <location>
        <begin position="343"/>
        <end position="489"/>
    </location>
</feature>
<evidence type="ECO:0000259" key="7">
    <source>
        <dbReference type="Pfam" id="PF17851"/>
    </source>
</evidence>
<evidence type="ECO:0000256" key="3">
    <source>
        <dbReference type="ARBA" id="ARBA00023295"/>
    </source>
</evidence>
<dbReference type="InterPro" id="IPR041542">
    <property type="entry name" value="GH43_C2"/>
</dbReference>
<dbReference type="PANTHER" id="PTHR42812:SF14">
    <property type="entry name" value="SECRETED PROTEIN"/>
    <property type="match status" value="1"/>
</dbReference>
<dbReference type="EC" id="3.2.1.37" evidence="8"/>
<dbReference type="GO" id="GO:0009044">
    <property type="term" value="F:xylan 1,4-beta-xylosidase activity"/>
    <property type="evidence" value="ECO:0007669"/>
    <property type="project" value="UniProtKB-EC"/>
</dbReference>
<dbReference type="Pfam" id="PF04616">
    <property type="entry name" value="Glyco_hydro_43"/>
    <property type="match status" value="1"/>
</dbReference>
<dbReference type="InterPro" id="IPR013320">
    <property type="entry name" value="ConA-like_dom_sf"/>
</dbReference>
<dbReference type="SUPFAM" id="SSF75005">
    <property type="entry name" value="Arabinanase/levansucrase/invertase"/>
    <property type="match status" value="1"/>
</dbReference>
<proteinExistence type="inferred from homology"/>
<dbReference type="InterPro" id="IPR023296">
    <property type="entry name" value="Glyco_hydro_beta-prop_sf"/>
</dbReference>
<dbReference type="InterPro" id="IPR051795">
    <property type="entry name" value="Glycosyl_Hydrlase_43"/>
</dbReference>
<dbReference type="Pfam" id="PF17851">
    <property type="entry name" value="GH43_C2"/>
    <property type="match status" value="1"/>
</dbReference>
<name>A0A1V5ML58_UNCT6</name>